<keyword evidence="1" id="KW-0812">Transmembrane</keyword>
<reference evidence="2" key="1">
    <citation type="submission" date="2023-04" db="EMBL/GenBank/DDBJ databases">
        <title>Phytophthora lilii NBRC 32176.</title>
        <authorList>
            <person name="Ichikawa N."/>
            <person name="Sato H."/>
            <person name="Tonouchi N."/>
        </authorList>
    </citation>
    <scope>NUCLEOTIDE SEQUENCE</scope>
    <source>
        <strain evidence="2">NBRC 32176</strain>
    </source>
</reference>
<accession>A0A9W6U048</accession>
<evidence type="ECO:0000313" key="2">
    <source>
        <dbReference type="EMBL" id="GMF22957.1"/>
    </source>
</evidence>
<keyword evidence="3" id="KW-1185">Reference proteome</keyword>
<feature type="transmembrane region" description="Helical" evidence="1">
    <location>
        <begin position="6"/>
        <end position="26"/>
    </location>
</feature>
<keyword evidence="1" id="KW-1133">Transmembrane helix</keyword>
<evidence type="ECO:0000256" key="1">
    <source>
        <dbReference type="SAM" id="Phobius"/>
    </source>
</evidence>
<dbReference type="OrthoDB" id="127325at2759"/>
<organism evidence="2 3">
    <name type="scientific">Phytophthora lilii</name>
    <dbReference type="NCBI Taxonomy" id="2077276"/>
    <lineage>
        <taxon>Eukaryota</taxon>
        <taxon>Sar</taxon>
        <taxon>Stramenopiles</taxon>
        <taxon>Oomycota</taxon>
        <taxon>Peronosporomycetes</taxon>
        <taxon>Peronosporales</taxon>
        <taxon>Peronosporaceae</taxon>
        <taxon>Phytophthora</taxon>
    </lineage>
</organism>
<proteinExistence type="predicted"/>
<dbReference type="AlphaFoldDB" id="A0A9W6U048"/>
<protein>
    <submittedName>
        <fullName evidence="2">Unnamed protein product</fullName>
    </submittedName>
</protein>
<comment type="caution">
    <text evidence="2">The sequence shown here is derived from an EMBL/GenBank/DDBJ whole genome shotgun (WGS) entry which is preliminary data.</text>
</comment>
<sequence>MMLNRFYLVLLVVNSLSSVFIYALMFNGNEARKRFACLVSDCVLDLVSCTGVPLIVMLSYINDYDIQLSGFPLEYWYDDVWSARALNEFQIVLVVSWSDLLSRTIFSFGLVITTSNLKDLLKVDPGEGKKRSIGAFTSAKISVKSTSFKAIRTIVGVELAGEYFNLVRVGSDSYSTLSRRPTVAALGSHEFRIMGCHCAGFLHIQASVNPSYHSALCKYIHGRFQSQPAT</sequence>
<dbReference type="EMBL" id="BSXW01000456">
    <property type="protein sequence ID" value="GMF22957.1"/>
    <property type="molecule type" value="Genomic_DNA"/>
</dbReference>
<gene>
    <name evidence="2" type="ORF">Plil01_000922100</name>
</gene>
<evidence type="ECO:0000313" key="3">
    <source>
        <dbReference type="Proteomes" id="UP001165083"/>
    </source>
</evidence>
<name>A0A9W6U048_9STRA</name>
<keyword evidence="1" id="KW-0472">Membrane</keyword>
<dbReference type="Proteomes" id="UP001165083">
    <property type="component" value="Unassembled WGS sequence"/>
</dbReference>